<organism evidence="2 3">
    <name type="scientific">Cryptolaemus montrouzieri</name>
    <dbReference type="NCBI Taxonomy" id="559131"/>
    <lineage>
        <taxon>Eukaryota</taxon>
        <taxon>Metazoa</taxon>
        <taxon>Ecdysozoa</taxon>
        <taxon>Arthropoda</taxon>
        <taxon>Hexapoda</taxon>
        <taxon>Insecta</taxon>
        <taxon>Pterygota</taxon>
        <taxon>Neoptera</taxon>
        <taxon>Endopterygota</taxon>
        <taxon>Coleoptera</taxon>
        <taxon>Polyphaga</taxon>
        <taxon>Cucujiformia</taxon>
        <taxon>Coccinelloidea</taxon>
        <taxon>Coccinellidae</taxon>
        <taxon>Scymninae</taxon>
        <taxon>Scymnini</taxon>
        <taxon>Cryptolaemus</taxon>
    </lineage>
</organism>
<keyword evidence="3" id="KW-1185">Reference proteome</keyword>
<evidence type="ECO:0000313" key="3">
    <source>
        <dbReference type="Proteomes" id="UP001516400"/>
    </source>
</evidence>
<proteinExistence type="predicted"/>
<dbReference type="PANTHER" id="PTHR47771">
    <property type="entry name" value="LD27203P-RELATED"/>
    <property type="match status" value="1"/>
</dbReference>
<reference evidence="2 3" key="1">
    <citation type="journal article" date="2021" name="BMC Biol.">
        <title>Horizontally acquired antibacterial genes associated with adaptive radiation of ladybird beetles.</title>
        <authorList>
            <person name="Li H.S."/>
            <person name="Tang X.F."/>
            <person name="Huang Y.H."/>
            <person name="Xu Z.Y."/>
            <person name="Chen M.L."/>
            <person name="Du X.Y."/>
            <person name="Qiu B.Y."/>
            <person name="Chen P.T."/>
            <person name="Zhang W."/>
            <person name="Slipinski A."/>
            <person name="Escalona H.E."/>
            <person name="Waterhouse R.M."/>
            <person name="Zwick A."/>
            <person name="Pang H."/>
        </authorList>
    </citation>
    <scope>NUCLEOTIDE SEQUENCE [LARGE SCALE GENOMIC DNA]</scope>
    <source>
        <strain evidence="2">SYSU2018</strain>
    </source>
</reference>
<dbReference type="EMBL" id="JABFTP020000001">
    <property type="protein sequence ID" value="KAL3265451.1"/>
    <property type="molecule type" value="Genomic_DNA"/>
</dbReference>
<dbReference type="AlphaFoldDB" id="A0ABD2MH49"/>
<accession>A0ABD2MH49</accession>
<evidence type="ECO:0000313" key="2">
    <source>
        <dbReference type="EMBL" id="KAL3265451.1"/>
    </source>
</evidence>
<protein>
    <submittedName>
        <fullName evidence="2">Uncharacterized protein</fullName>
    </submittedName>
</protein>
<dbReference type="PANTHER" id="PTHR47771:SF3">
    <property type="entry name" value="LD27203P"/>
    <property type="match status" value="1"/>
</dbReference>
<sequence length="283" mass="31675">MRMHNPQVANNWCRYPILSKIYQFSALISLFKENRRNINLHINTDHLYFGLSRWHYANLIDLNDKGDDPVCSAIEIILSLAALAFAAEEKASSAAESKDTKAAEPASDDKNQKKRGLELGSYHDFGGDFGGHGLDLGGHDFGGHHEIKTVTIEKKVPYPVPHPVPYTVYKKVPVPYKVIEKVPVDRPYPVPVPKPYPVTVHKPVPYPVEKPYPVPVKIPIKVPVKVPYPVPVPKPYPVTVHKPYPVKVKVPIIIEKKVPIIVKDHHDFGGHSFGGHSFGHGFH</sequence>
<comment type="caution">
    <text evidence="2">The sequence shown here is derived from an EMBL/GenBank/DDBJ whole genome shotgun (WGS) entry which is preliminary data.</text>
</comment>
<dbReference type="Proteomes" id="UP001516400">
    <property type="component" value="Unassembled WGS sequence"/>
</dbReference>
<feature type="region of interest" description="Disordered" evidence="1">
    <location>
        <begin position="94"/>
        <end position="114"/>
    </location>
</feature>
<evidence type="ECO:0000256" key="1">
    <source>
        <dbReference type="SAM" id="MobiDB-lite"/>
    </source>
</evidence>
<name>A0ABD2MH49_9CUCU</name>
<gene>
    <name evidence="2" type="ORF">HHI36_009655</name>
</gene>